<organism evidence="1 2">
    <name type="scientific">Batillaria attramentaria</name>
    <dbReference type="NCBI Taxonomy" id="370345"/>
    <lineage>
        <taxon>Eukaryota</taxon>
        <taxon>Metazoa</taxon>
        <taxon>Spiralia</taxon>
        <taxon>Lophotrochozoa</taxon>
        <taxon>Mollusca</taxon>
        <taxon>Gastropoda</taxon>
        <taxon>Caenogastropoda</taxon>
        <taxon>Sorbeoconcha</taxon>
        <taxon>Cerithioidea</taxon>
        <taxon>Batillariidae</taxon>
        <taxon>Batillaria</taxon>
    </lineage>
</organism>
<reference evidence="1 2" key="1">
    <citation type="journal article" date="2023" name="Sci. Data">
        <title>Genome assembly of the Korean intertidal mud-creeper Batillaria attramentaria.</title>
        <authorList>
            <person name="Patra A.K."/>
            <person name="Ho P.T."/>
            <person name="Jun S."/>
            <person name="Lee S.J."/>
            <person name="Kim Y."/>
            <person name="Won Y.J."/>
        </authorList>
    </citation>
    <scope>NUCLEOTIDE SEQUENCE [LARGE SCALE GENOMIC DNA]</scope>
    <source>
        <strain evidence="1">Wonlab-2016</strain>
    </source>
</reference>
<accession>A0ABD0M7X0</accession>
<sequence>MHCQCHNGCTANIMMHALPVSQCTASVIMDALPVSKNTEEGCTCPWSFSSAPRTIAHCLKVVTVSICEEDPQTTPVASGCSLLVLTTASNDRALCASLEKTTRSGRFYKRRDRLHFAKLHFFKHRPLCSVSRLFPNKSPYCSVPCQTRRLLQSQPTRVP</sequence>
<comment type="caution">
    <text evidence="1">The sequence shown here is derived from an EMBL/GenBank/DDBJ whole genome shotgun (WGS) entry which is preliminary data.</text>
</comment>
<dbReference type="AlphaFoldDB" id="A0ABD0M7X0"/>
<gene>
    <name evidence="1" type="ORF">BaRGS_00000894</name>
</gene>
<evidence type="ECO:0000313" key="2">
    <source>
        <dbReference type="Proteomes" id="UP001519460"/>
    </source>
</evidence>
<proteinExistence type="predicted"/>
<evidence type="ECO:0000313" key="1">
    <source>
        <dbReference type="EMBL" id="KAK7507929.1"/>
    </source>
</evidence>
<protein>
    <submittedName>
        <fullName evidence="1">Uncharacterized protein</fullName>
    </submittedName>
</protein>
<dbReference type="Proteomes" id="UP001519460">
    <property type="component" value="Unassembled WGS sequence"/>
</dbReference>
<dbReference type="EMBL" id="JACVVK020000003">
    <property type="protein sequence ID" value="KAK7507929.1"/>
    <property type="molecule type" value="Genomic_DNA"/>
</dbReference>
<name>A0ABD0M7X0_9CAEN</name>
<keyword evidence="2" id="KW-1185">Reference proteome</keyword>